<organism evidence="2 3">
    <name type="scientific">Bordetella parapertussis (strain Bpp5)</name>
    <dbReference type="NCBI Taxonomy" id="1208660"/>
    <lineage>
        <taxon>Bacteria</taxon>
        <taxon>Pseudomonadati</taxon>
        <taxon>Pseudomonadota</taxon>
        <taxon>Betaproteobacteria</taxon>
        <taxon>Burkholderiales</taxon>
        <taxon>Alcaligenaceae</taxon>
        <taxon>Bordetella</taxon>
    </lineage>
</organism>
<feature type="signal peptide" evidence="1">
    <location>
        <begin position="1"/>
        <end position="19"/>
    </location>
</feature>
<dbReference type="HOGENOM" id="CLU_184395_1_2_4"/>
<protein>
    <submittedName>
        <fullName evidence="2">Entry exclusion protein</fullName>
    </submittedName>
</protein>
<name>K0MPY6_BORPB</name>
<keyword evidence="2" id="KW-0614">Plasmid</keyword>
<dbReference type="KEGG" id="bpar:BN117_p08"/>
<sequence>MMKRLTVILLMASALSACKDSEPTHDVQYYLDHPKERAEKLAECENNPGEKAIATNCINAAQADLKAKSRSQEMPAIPDLTKGRR</sequence>
<dbReference type="NCBIfam" id="NF033894">
    <property type="entry name" value="Eex_IncN"/>
    <property type="match status" value="1"/>
</dbReference>
<keyword evidence="1" id="KW-0732">Signal</keyword>
<proteinExistence type="predicted"/>
<gene>
    <name evidence="2" type="primary">eex</name>
    <name evidence="2" type="ordered locus">BN117_p08</name>
</gene>
<evidence type="ECO:0000313" key="2">
    <source>
        <dbReference type="EMBL" id="CCJ51899.1"/>
    </source>
</evidence>
<accession>K0MPY6</accession>
<reference evidence="2 3" key="1">
    <citation type="journal article" date="2012" name="BMC Genomics">
        <title>Comparative genomics of the classical Bordetella subspecies: the evolution and exchange of virulence-associated diversity amongst closely related pathogens.</title>
        <authorList>
            <person name="Park J."/>
            <person name="Zhang Y."/>
            <person name="Buboltz A.M."/>
            <person name="Zhang X."/>
            <person name="Schuster S.C."/>
            <person name="Ahuja U."/>
            <person name="Liu M."/>
            <person name="Miller J.F."/>
            <person name="Sebaihia M."/>
            <person name="Bentley S.D."/>
            <person name="Parkhill J."/>
            <person name="Harvill E.T."/>
        </authorList>
    </citation>
    <scope>NUCLEOTIDE SEQUENCE [LARGE SCALE GENOMIC DNA]</scope>
    <source>
        <strain evidence="2 3">Bpp5</strain>
        <plasmid evidence="3">Plasmid BPP5P1</plasmid>
    </source>
</reference>
<dbReference type="RefSeq" id="WP_015042068.1">
    <property type="nucleotide sequence ID" value="NC_018830.1"/>
</dbReference>
<dbReference type="InterPro" id="IPR047937">
    <property type="entry name" value="Eex_IncN-like"/>
</dbReference>
<geneLocation type="plasmid" evidence="2 3">
    <name>BPP5P1</name>
</geneLocation>
<evidence type="ECO:0000256" key="1">
    <source>
        <dbReference type="SAM" id="SignalP"/>
    </source>
</evidence>
<feature type="chain" id="PRO_5003834916" evidence="1">
    <location>
        <begin position="20"/>
        <end position="85"/>
    </location>
</feature>
<dbReference type="EMBL" id="HE965804">
    <property type="protein sequence ID" value="CCJ51899.1"/>
    <property type="molecule type" value="Genomic_DNA"/>
</dbReference>
<dbReference type="PROSITE" id="PS51257">
    <property type="entry name" value="PROKAR_LIPOPROTEIN"/>
    <property type="match status" value="1"/>
</dbReference>
<dbReference type="AlphaFoldDB" id="K0MPY6"/>
<evidence type="ECO:0000313" key="3">
    <source>
        <dbReference type="Proteomes" id="UP000008035"/>
    </source>
</evidence>
<dbReference type="Proteomes" id="UP000008035">
    <property type="component" value="Plasmid BPP5P1"/>
</dbReference>